<proteinExistence type="predicted"/>
<protein>
    <recommendedName>
        <fullName evidence="3">DUF2188 domain-containing protein</fullName>
    </recommendedName>
</protein>
<dbReference type="EMBL" id="JACGWZ010000002">
    <property type="protein sequence ID" value="MBA8824936.1"/>
    <property type="molecule type" value="Genomic_DNA"/>
</dbReference>
<name>A0A839DXI6_9PSEU</name>
<reference evidence="1 2" key="1">
    <citation type="submission" date="2020-07" db="EMBL/GenBank/DDBJ databases">
        <title>Sequencing the genomes of 1000 actinobacteria strains.</title>
        <authorList>
            <person name="Klenk H.-P."/>
        </authorList>
    </citation>
    <scope>NUCLEOTIDE SEQUENCE [LARGE SCALE GENOMIC DNA]</scope>
    <source>
        <strain evidence="1 2">DSM 45975</strain>
    </source>
</reference>
<dbReference type="RefSeq" id="WP_182544112.1">
    <property type="nucleotide sequence ID" value="NZ_JACGWZ010000002.1"/>
</dbReference>
<accession>A0A839DXI6</accession>
<evidence type="ECO:0000313" key="2">
    <source>
        <dbReference type="Proteomes" id="UP000569329"/>
    </source>
</evidence>
<evidence type="ECO:0000313" key="1">
    <source>
        <dbReference type="EMBL" id="MBA8824936.1"/>
    </source>
</evidence>
<dbReference type="Proteomes" id="UP000569329">
    <property type="component" value="Unassembled WGS sequence"/>
</dbReference>
<sequence length="58" mass="6243">MTTRHIAPGLFAGWQVTNPDGQHTAHITGTRQDAVECAHRQVNALGGGHVLLDEDDEP</sequence>
<gene>
    <name evidence="1" type="ORF">FHX42_002283</name>
</gene>
<organism evidence="1 2">
    <name type="scientific">Halosaccharopolyspora lacisalsi</name>
    <dbReference type="NCBI Taxonomy" id="1000566"/>
    <lineage>
        <taxon>Bacteria</taxon>
        <taxon>Bacillati</taxon>
        <taxon>Actinomycetota</taxon>
        <taxon>Actinomycetes</taxon>
        <taxon>Pseudonocardiales</taxon>
        <taxon>Pseudonocardiaceae</taxon>
        <taxon>Halosaccharopolyspora</taxon>
    </lineage>
</organism>
<comment type="caution">
    <text evidence="1">The sequence shown here is derived from an EMBL/GenBank/DDBJ whole genome shotgun (WGS) entry which is preliminary data.</text>
</comment>
<keyword evidence="2" id="KW-1185">Reference proteome</keyword>
<evidence type="ECO:0008006" key="3">
    <source>
        <dbReference type="Google" id="ProtNLM"/>
    </source>
</evidence>
<dbReference type="AlphaFoldDB" id="A0A839DXI6"/>